<dbReference type="InterPro" id="IPR000182">
    <property type="entry name" value="GNAT_dom"/>
</dbReference>
<dbReference type="EMBL" id="PIEU01000100">
    <property type="protein sequence ID" value="PZL71701.1"/>
    <property type="molecule type" value="Genomic_DNA"/>
</dbReference>
<dbReference type="Pfam" id="PF00583">
    <property type="entry name" value="Acetyltransf_1"/>
    <property type="match status" value="1"/>
</dbReference>
<accession>A0A2W3YVS9</accession>
<dbReference type="Gene3D" id="3.40.630.30">
    <property type="match status" value="1"/>
</dbReference>
<dbReference type="Proteomes" id="UP000249828">
    <property type="component" value="Unassembled WGS sequence"/>
</dbReference>
<reference evidence="2 3" key="1">
    <citation type="submission" date="2017-11" db="EMBL/GenBank/DDBJ databases">
        <title>Draft genome sequence of Enterococcus plantarum TRW2 strain isolated from lettuce.</title>
        <authorList>
            <person name="Kim E.B."/>
            <person name="Marco M.L."/>
            <person name="Williams T.R."/>
            <person name="You I.H."/>
        </authorList>
    </citation>
    <scope>NUCLEOTIDE SEQUENCE [LARGE SCALE GENOMIC DNA]</scope>
    <source>
        <strain evidence="2 3">TRW2</strain>
    </source>
</reference>
<comment type="caution">
    <text evidence="2">The sequence shown here is derived from an EMBL/GenBank/DDBJ whole genome shotgun (WGS) entry which is preliminary data.</text>
</comment>
<keyword evidence="2" id="KW-0808">Transferase</keyword>
<dbReference type="SUPFAM" id="SSF55729">
    <property type="entry name" value="Acyl-CoA N-acyltransferases (Nat)"/>
    <property type="match status" value="1"/>
</dbReference>
<organism evidence="2 3">
    <name type="scientific">Enterococcus plantarum</name>
    <dbReference type="NCBI Taxonomy" id="1077675"/>
    <lineage>
        <taxon>Bacteria</taxon>
        <taxon>Bacillati</taxon>
        <taxon>Bacillota</taxon>
        <taxon>Bacilli</taxon>
        <taxon>Lactobacillales</taxon>
        <taxon>Enterococcaceae</taxon>
        <taxon>Enterococcus</taxon>
    </lineage>
</organism>
<dbReference type="GO" id="GO:0016747">
    <property type="term" value="F:acyltransferase activity, transferring groups other than amino-acyl groups"/>
    <property type="evidence" value="ECO:0007669"/>
    <property type="project" value="InterPro"/>
</dbReference>
<keyword evidence="3" id="KW-1185">Reference proteome</keyword>
<dbReference type="InterPro" id="IPR016181">
    <property type="entry name" value="Acyl_CoA_acyltransferase"/>
</dbReference>
<protein>
    <submittedName>
        <fullName evidence="2">GNAT family N-acetyltransferase</fullName>
    </submittedName>
</protein>
<sequence length="159" mass="18142">MITKEAITNFGVPSILKDRDIKFCFSDSLGDRSLIGIGCHIKPDKDSVKFFLYDQNSHESIFTMDFYIRKHSSRAFPDNDNGNSTLYLQHIGTNQELRKNGIATFYMSKLVEFCTNNNIKSITLNIAVPSKKLKNALSKSELIKFYKSFATNDVDIRII</sequence>
<dbReference type="AlphaFoldDB" id="A0A2W3YVS9"/>
<evidence type="ECO:0000259" key="1">
    <source>
        <dbReference type="Pfam" id="PF00583"/>
    </source>
</evidence>
<evidence type="ECO:0000313" key="3">
    <source>
        <dbReference type="Proteomes" id="UP000249828"/>
    </source>
</evidence>
<proteinExistence type="predicted"/>
<name>A0A2W3YVS9_9ENTE</name>
<dbReference type="RefSeq" id="WP_111248347.1">
    <property type="nucleotide sequence ID" value="NZ_JAFLVZ010000058.1"/>
</dbReference>
<evidence type="ECO:0000313" key="2">
    <source>
        <dbReference type="EMBL" id="PZL71701.1"/>
    </source>
</evidence>
<gene>
    <name evidence="2" type="ORF">CI088_11915</name>
</gene>
<feature type="domain" description="N-acetyltransferase" evidence="1">
    <location>
        <begin position="77"/>
        <end position="129"/>
    </location>
</feature>